<feature type="transmembrane region" description="Helical" evidence="12">
    <location>
        <begin position="800"/>
        <end position="822"/>
    </location>
</feature>
<keyword evidence="9 13" id="KW-0325">Glycoprotein</keyword>
<keyword evidence="10 12" id="KW-0326">Glycosidase</keyword>
<evidence type="ECO:0000256" key="5">
    <source>
        <dbReference type="ARBA" id="ARBA00022824"/>
    </source>
</evidence>
<dbReference type="InterPro" id="IPR012341">
    <property type="entry name" value="6hp_glycosidase-like_sf"/>
</dbReference>
<evidence type="ECO:0000256" key="2">
    <source>
        <dbReference type="ARBA" id="ARBA00010833"/>
    </source>
</evidence>
<dbReference type="AlphaFoldDB" id="A0AAW0QRE5"/>
<gene>
    <name evidence="17" type="ORF">PG999_009513</name>
</gene>
<keyword evidence="18" id="KW-1185">Reference proteome</keyword>
<dbReference type="Proteomes" id="UP001392437">
    <property type="component" value="Unassembled WGS sequence"/>
</dbReference>
<feature type="domain" description="Glycosyl hydrolase family 63 C-terminal" evidence="15">
    <location>
        <begin position="279"/>
        <end position="772"/>
    </location>
</feature>
<evidence type="ECO:0000256" key="6">
    <source>
        <dbReference type="ARBA" id="ARBA00022968"/>
    </source>
</evidence>
<dbReference type="Gene3D" id="1.50.10.10">
    <property type="match status" value="1"/>
</dbReference>
<dbReference type="Gene3D" id="2.70.98.110">
    <property type="entry name" value="Glycosyl hydrolase family 63, N-terminal domain"/>
    <property type="match status" value="1"/>
</dbReference>
<keyword evidence="4 12" id="KW-0378">Hydrolase</keyword>
<keyword evidence="3 12" id="KW-0812">Transmembrane</keyword>
<dbReference type="InterPro" id="IPR038518">
    <property type="entry name" value="Glyco_hydro_63N_sf"/>
</dbReference>
<evidence type="ECO:0000256" key="11">
    <source>
        <dbReference type="ARBA" id="ARBA00038888"/>
    </source>
</evidence>
<dbReference type="Pfam" id="PF16923">
    <property type="entry name" value="Glyco_hydro_63N"/>
    <property type="match status" value="1"/>
</dbReference>
<comment type="similarity">
    <text evidence="2 12">Belongs to the glycosyl hydrolase 63 family.</text>
</comment>
<comment type="pathway">
    <text evidence="13">Glycan metabolism; N-glycan degradation.</text>
</comment>
<dbReference type="PANTHER" id="PTHR10412">
    <property type="entry name" value="MANNOSYL-OLIGOSACCHARIDE GLUCOSIDASE"/>
    <property type="match status" value="1"/>
</dbReference>
<dbReference type="GO" id="GO:0009311">
    <property type="term" value="P:oligosaccharide metabolic process"/>
    <property type="evidence" value="ECO:0007669"/>
    <property type="project" value="UniProtKB-UniRule"/>
</dbReference>
<evidence type="ECO:0000256" key="12">
    <source>
        <dbReference type="RuleBase" id="RU368089"/>
    </source>
</evidence>
<comment type="subcellular location">
    <subcellularLocation>
        <location evidence="1 12">Endoplasmic reticulum membrane</location>
        <topology evidence="1 12">Single-pass type II membrane protein</topology>
    </subcellularLocation>
</comment>
<reference evidence="17 18" key="1">
    <citation type="submission" date="2023-01" db="EMBL/GenBank/DDBJ databases">
        <title>Analysis of 21 Apiospora genomes using comparative genomics revels a genus with tremendous synthesis potential of carbohydrate active enzymes and secondary metabolites.</title>
        <authorList>
            <person name="Sorensen T."/>
        </authorList>
    </citation>
    <scope>NUCLEOTIDE SEQUENCE [LARGE SCALE GENOMIC DNA]</scope>
    <source>
        <strain evidence="17 18">CBS 117206</strain>
    </source>
</reference>
<evidence type="ECO:0000313" key="18">
    <source>
        <dbReference type="Proteomes" id="UP001392437"/>
    </source>
</evidence>
<dbReference type="Pfam" id="PF03200">
    <property type="entry name" value="Glyco_hydro_63"/>
    <property type="match status" value="1"/>
</dbReference>
<accession>A0AAW0QRE5</accession>
<evidence type="ECO:0000256" key="1">
    <source>
        <dbReference type="ARBA" id="ARBA00004648"/>
    </source>
</evidence>
<name>A0AAW0QRE5_9PEZI</name>
<keyword evidence="8 12" id="KW-0472">Membrane</keyword>
<comment type="caution">
    <text evidence="17">The sequence shown here is derived from an EMBL/GenBank/DDBJ whole genome shotgun (WGS) entry which is preliminary data.</text>
</comment>
<evidence type="ECO:0000256" key="14">
    <source>
        <dbReference type="SAM" id="SignalP"/>
    </source>
</evidence>
<evidence type="ECO:0000259" key="15">
    <source>
        <dbReference type="Pfam" id="PF03200"/>
    </source>
</evidence>
<evidence type="ECO:0000313" key="17">
    <source>
        <dbReference type="EMBL" id="KAK8106154.1"/>
    </source>
</evidence>
<feature type="chain" id="PRO_5043788338" description="Mannosyl-oligosaccharide glucosidase" evidence="14">
    <location>
        <begin position="24"/>
        <end position="864"/>
    </location>
</feature>
<dbReference type="GO" id="GO:0004573">
    <property type="term" value="F:Glc3Man9GlcNAc2 oligosaccharide glucosidase activity"/>
    <property type="evidence" value="ECO:0007669"/>
    <property type="project" value="UniProtKB-UniRule"/>
</dbReference>
<keyword evidence="7 12" id="KW-1133">Transmembrane helix</keyword>
<dbReference type="PANTHER" id="PTHR10412:SF11">
    <property type="entry name" value="MANNOSYL-OLIGOSACCHARIDE GLUCOSIDASE"/>
    <property type="match status" value="1"/>
</dbReference>
<sequence>MFSVNRLASFWSILIFYTAVASAASDGRTTAKTNWRTWAPYRPNLYFGVRLPVPDSLLMGLMWARGDDENSIVRCADNQNEALRDTCEQDEGMSGYGWTKYDVRSGGTQLIHDQELQLDVQTDFTKTPGGEAWAVRVSGTPRALVPNSVKTMVAFHLAEESLNSNEGKTLGCYVDSEALSADQSVYVACQGDFPHMGHFEFWASGRATNKLVGKPTVRRATVPKNKIWKAKAALVDNIKAGDDTVSDDLGGNMQFLQMTFEGPFQVDFIYSPRGSHLESTNITTLLSLSESQFDDRLRKVFPVSNAFKSEAYTKFSSSLLSNLLGGLGYFYGDSKVDNTRAPEYAEVDMDFWTKAEHAMSRAEITTTPPAQLLSFTPSRPFFPRGFLWDEGFHLLPIIEWDLDLAISVIQTWLELMDDDGWIAREQILGPEARSKVPEKFQVQYPHYANPPTLSLLLPLIMAKVTKISPYIGHPSQYVTIPSSGDEENSDLLGLEKLYPLFDKHYEWFRRTQAGNFSANYPRPKGVASGEGYRWRGRTPTHTLTSGLDDYPRANPPHPGELHLDALAWVGASAKALLQLGRHLGLDSAVAKYSKHFEDIKRNLDVLHWDEHSGAYCDATVSSSGKYARVCHLGYVSLMPFLLGLMDPDHPHLPALLDLLSDPDKLWSPHGLRSLSLADEFYGKDEDYWRGAVWMNMNVLAVQQLHTIAVAAEGPEKSRAARIGAELRRNVVQTVYDSWANTGFVWEQYSDKTGEGKGSRAFTGWTSCTILLLGLEFPGFGAEDSGQGTGTSAKPGAATTIVKVLAVFILVLAIAVLVLVTLLHGPRIKGMWEHCRTRLEMATGRDRVTYEEIINLDDHDLSHTN</sequence>
<dbReference type="SUPFAM" id="SSF48208">
    <property type="entry name" value="Six-hairpin glycosidases"/>
    <property type="match status" value="1"/>
</dbReference>
<evidence type="ECO:0000256" key="4">
    <source>
        <dbReference type="ARBA" id="ARBA00022801"/>
    </source>
</evidence>
<dbReference type="InterPro" id="IPR031335">
    <property type="entry name" value="Glyco_hydro_63_C"/>
</dbReference>
<dbReference type="GO" id="GO:0006487">
    <property type="term" value="P:protein N-linked glycosylation"/>
    <property type="evidence" value="ECO:0007669"/>
    <property type="project" value="UniProtKB-UniRule"/>
</dbReference>
<keyword evidence="14" id="KW-0732">Signal</keyword>
<keyword evidence="5 12" id="KW-0256">Endoplasmic reticulum</keyword>
<evidence type="ECO:0000256" key="3">
    <source>
        <dbReference type="ARBA" id="ARBA00022692"/>
    </source>
</evidence>
<evidence type="ECO:0000256" key="9">
    <source>
        <dbReference type="ARBA" id="ARBA00023180"/>
    </source>
</evidence>
<comment type="catalytic activity">
    <reaction evidence="12">
        <text>N(4)-(alpha-D-Glc-(1-&gt;2)-alpha-D-Glc-(1-&gt;3)-alpha-D-Glc-(1-&gt;3)-alpha-D-Man-(1-&gt;2)-alpha-D-Man-(1-&gt;2)-alpha-D-Man-(1-&gt;3)-[alpha-D-Man-(1-&gt;2)-alpha-D-Man-(1-&gt;3)-[alpha-D-Man-(1-&gt;2)-alpha-D-Man-(1-&gt;6)]-alpha-D-Man-(1-&gt;6)]-beta-D-Man-(1-&gt;4)-beta-D-GlcNAc-(1-&gt;4)-beta-D-GlcNAc)-L-asparaginyl-[protein] + H2O = N(4)-(alpha-D-Glc-(1-&gt;3)-alpha-D-Glc-(1-&gt;3)-alpha-D-Man-(1-&gt;2)-alpha-D-Man-(1-&gt;2)-alpha-D-Man-(1-&gt;3)-[alpha-D-Man-(1-&gt;2)-alpha-D-Man-(1-&gt;3)-[alpha-D-Man-(1-&gt;2)-alpha-D-Man-(1-&gt;6)]-alpha-D-Man-(1-&gt;6)]-beta-D-Man-(1-&gt;4)-beta-D-GlcNAc-(1-&gt;4)-beta-D-GlcNAc)-L-asparaginyl-[protein] + beta-D-glucose</text>
        <dbReference type="Rhea" id="RHEA:55988"/>
        <dbReference type="Rhea" id="RHEA-COMP:12806"/>
        <dbReference type="Rhea" id="RHEA-COMP:14355"/>
        <dbReference type="ChEBI" id="CHEBI:15377"/>
        <dbReference type="ChEBI" id="CHEBI:15903"/>
        <dbReference type="ChEBI" id="CHEBI:59082"/>
        <dbReference type="ChEBI" id="CHEBI:132537"/>
        <dbReference type="EC" id="3.2.1.106"/>
    </reaction>
</comment>
<evidence type="ECO:0000259" key="16">
    <source>
        <dbReference type="Pfam" id="PF16923"/>
    </source>
</evidence>
<evidence type="ECO:0000256" key="10">
    <source>
        <dbReference type="ARBA" id="ARBA00023295"/>
    </source>
</evidence>
<dbReference type="InterPro" id="IPR031631">
    <property type="entry name" value="Glyco_hydro_63N"/>
</dbReference>
<dbReference type="InterPro" id="IPR008928">
    <property type="entry name" value="6-hairpin_glycosidase_sf"/>
</dbReference>
<dbReference type="GO" id="GO:0005789">
    <property type="term" value="C:endoplasmic reticulum membrane"/>
    <property type="evidence" value="ECO:0007669"/>
    <property type="project" value="UniProtKB-SubCell"/>
</dbReference>
<evidence type="ECO:0000256" key="13">
    <source>
        <dbReference type="RuleBase" id="RU369107"/>
    </source>
</evidence>
<dbReference type="EC" id="3.2.1.106" evidence="11 12"/>
<organism evidence="17 18">
    <name type="scientific">Apiospora kogelbergensis</name>
    <dbReference type="NCBI Taxonomy" id="1337665"/>
    <lineage>
        <taxon>Eukaryota</taxon>
        <taxon>Fungi</taxon>
        <taxon>Dikarya</taxon>
        <taxon>Ascomycota</taxon>
        <taxon>Pezizomycotina</taxon>
        <taxon>Sordariomycetes</taxon>
        <taxon>Xylariomycetidae</taxon>
        <taxon>Amphisphaeriales</taxon>
        <taxon>Apiosporaceae</taxon>
        <taxon>Apiospora</taxon>
    </lineage>
</organism>
<protein>
    <recommendedName>
        <fullName evidence="11 12">Mannosyl-oligosaccharide glucosidase</fullName>
        <ecNumber evidence="11 12">3.2.1.106</ecNumber>
    </recommendedName>
    <alternativeName>
        <fullName evidence="13">Glucosidase I</fullName>
    </alternativeName>
</protein>
<feature type="domain" description="Glycosyl hydrolase family 63 N-terminal" evidence="16">
    <location>
        <begin position="38"/>
        <end position="247"/>
    </location>
</feature>
<dbReference type="EMBL" id="JAQQWP010000008">
    <property type="protein sequence ID" value="KAK8106154.1"/>
    <property type="molecule type" value="Genomic_DNA"/>
</dbReference>
<keyword evidence="6" id="KW-0735">Signal-anchor</keyword>
<feature type="signal peptide" evidence="14">
    <location>
        <begin position="1"/>
        <end position="23"/>
    </location>
</feature>
<proteinExistence type="inferred from homology"/>
<comment type="function">
    <text evidence="12">Cleaves the distal alpha 1,2-linked glucose residue from the Glc(3)Man(9)GlcNAc(2) oligosaccharide precursor.</text>
</comment>
<dbReference type="InterPro" id="IPR004888">
    <property type="entry name" value="Glycoside_hydrolase_63"/>
</dbReference>
<evidence type="ECO:0000256" key="8">
    <source>
        <dbReference type="ARBA" id="ARBA00023136"/>
    </source>
</evidence>
<evidence type="ECO:0000256" key="7">
    <source>
        <dbReference type="ARBA" id="ARBA00022989"/>
    </source>
</evidence>